<keyword evidence="7" id="KW-1185">Reference proteome</keyword>
<sequence>MTLVYKIATTAAEFEAIHQLNYRTFVEEIPQHPPNPQRRLVDRFHDENTYAIALEGEQLVGMIAGRARRPFSLDAKLAGLDALLPAHQHAMEVRLLAVAPDWRKASVFAKLAGVLGREFRDQGCDLALISGTTRELKLYAHLGFQPFGPRVGSGDAVYQPMWLRLPDYAERVAHLELSAGDEAASFLPGPVPLSAAVRAAWCAAPVSHRSSEHLRRVGRVRERLCALTGCADALLLPGGGTLANDAVAAQIARRGGAGLVITSGEFGERLADHARRWRLPHRTLALGWGEALAAQRLRAVLAEQRPAWVWATACETSTGARHDIDLLRDACAEVGAALCLDAVSALGLQPLDVRGVWLASSVSGKALGSYPGLALVLHDGHLAPAGTLPAALDLAGIAAAGGVASTQSSNAVAALEAALNLDWPAHWQATQAADAQLRDAFAALGLPALVSAPHAQPGVITLALPAGISSERLGNRLARVGCRIAWQSAYLRERNWVQVCLMGAWRPAAVEVLPALLRRYAGAME</sequence>
<keyword evidence="2" id="KW-0032">Aminotransferase</keyword>
<dbReference type="InterPro" id="IPR015421">
    <property type="entry name" value="PyrdxlP-dep_Trfase_major"/>
</dbReference>
<keyword evidence="4" id="KW-0663">Pyridoxal phosphate</keyword>
<dbReference type="Gene3D" id="3.40.630.30">
    <property type="match status" value="1"/>
</dbReference>
<evidence type="ECO:0000256" key="2">
    <source>
        <dbReference type="ARBA" id="ARBA00022576"/>
    </source>
</evidence>
<dbReference type="SUPFAM" id="SSF55729">
    <property type="entry name" value="Acyl-CoA N-acyltransferases (Nat)"/>
    <property type="match status" value="1"/>
</dbReference>
<dbReference type="InterPro" id="IPR015422">
    <property type="entry name" value="PyrdxlP-dep_Trfase_small"/>
</dbReference>
<evidence type="ECO:0000256" key="4">
    <source>
        <dbReference type="ARBA" id="ARBA00022898"/>
    </source>
</evidence>
<dbReference type="PROSITE" id="PS51186">
    <property type="entry name" value="GNAT"/>
    <property type="match status" value="1"/>
</dbReference>
<evidence type="ECO:0000256" key="3">
    <source>
        <dbReference type="ARBA" id="ARBA00022679"/>
    </source>
</evidence>
<proteinExistence type="predicted"/>
<dbReference type="InterPro" id="IPR000182">
    <property type="entry name" value="GNAT_dom"/>
</dbReference>
<protein>
    <submittedName>
        <fullName evidence="6">Aspartate aminotransferase-like enzyme/GNAT superfamily N-acetyltransferase</fullName>
    </submittedName>
</protein>
<dbReference type="InterPro" id="IPR015424">
    <property type="entry name" value="PyrdxlP-dep_Trfase"/>
</dbReference>
<evidence type="ECO:0000256" key="1">
    <source>
        <dbReference type="ARBA" id="ARBA00001933"/>
    </source>
</evidence>
<comment type="caution">
    <text evidence="6">The sequence shown here is derived from an EMBL/GenBank/DDBJ whole genome shotgun (WGS) entry which is preliminary data.</text>
</comment>
<dbReference type="Proteomes" id="UP001180825">
    <property type="component" value="Unassembled WGS sequence"/>
</dbReference>
<evidence type="ECO:0000313" key="6">
    <source>
        <dbReference type="EMBL" id="MDR7333182.1"/>
    </source>
</evidence>
<dbReference type="PANTHER" id="PTHR42778">
    <property type="entry name" value="2-AMINOETHYLPHOSPHONATE--PYRUVATE TRANSAMINASE"/>
    <property type="match status" value="1"/>
</dbReference>
<feature type="domain" description="N-acetyltransferase" evidence="5">
    <location>
        <begin position="3"/>
        <end position="166"/>
    </location>
</feature>
<gene>
    <name evidence="6" type="ORF">J2X21_002316</name>
</gene>
<comment type="cofactor">
    <cofactor evidence="1">
        <name>pyridoxal 5'-phosphate</name>
        <dbReference type="ChEBI" id="CHEBI:597326"/>
    </cofactor>
</comment>
<evidence type="ECO:0000313" key="7">
    <source>
        <dbReference type="Proteomes" id="UP001180825"/>
    </source>
</evidence>
<dbReference type="InterPro" id="IPR016181">
    <property type="entry name" value="Acyl_CoA_acyltransferase"/>
</dbReference>
<dbReference type="PANTHER" id="PTHR42778:SF1">
    <property type="entry name" value="2-AMINOETHYLPHOSPHONATE--PYRUVATE TRANSAMINASE"/>
    <property type="match status" value="1"/>
</dbReference>
<dbReference type="EMBL" id="JAVDXV010000004">
    <property type="protein sequence ID" value="MDR7333182.1"/>
    <property type="molecule type" value="Genomic_DNA"/>
</dbReference>
<keyword evidence="3" id="KW-0808">Transferase</keyword>
<organism evidence="6 7">
    <name type="scientific">Roseateles asaccharophilus</name>
    <dbReference type="NCBI Taxonomy" id="582607"/>
    <lineage>
        <taxon>Bacteria</taxon>
        <taxon>Pseudomonadati</taxon>
        <taxon>Pseudomonadota</taxon>
        <taxon>Betaproteobacteria</taxon>
        <taxon>Burkholderiales</taxon>
        <taxon>Sphaerotilaceae</taxon>
        <taxon>Roseateles</taxon>
    </lineage>
</organism>
<evidence type="ECO:0000259" key="5">
    <source>
        <dbReference type="PROSITE" id="PS51186"/>
    </source>
</evidence>
<dbReference type="Gene3D" id="3.40.640.10">
    <property type="entry name" value="Type I PLP-dependent aspartate aminotransferase-like (Major domain)"/>
    <property type="match status" value="1"/>
</dbReference>
<accession>A0ABU2A7L1</accession>
<dbReference type="Gene3D" id="3.90.1150.10">
    <property type="entry name" value="Aspartate Aminotransferase, domain 1"/>
    <property type="match status" value="1"/>
</dbReference>
<dbReference type="RefSeq" id="WP_310328637.1">
    <property type="nucleotide sequence ID" value="NZ_JAVDXV010000004.1"/>
</dbReference>
<dbReference type="SUPFAM" id="SSF53383">
    <property type="entry name" value="PLP-dependent transferases"/>
    <property type="match status" value="1"/>
</dbReference>
<name>A0ABU2A7L1_9BURK</name>
<dbReference type="Pfam" id="PF21926">
    <property type="entry name" value="FeeM"/>
    <property type="match status" value="1"/>
</dbReference>
<dbReference type="InterPro" id="IPR054597">
    <property type="entry name" value="FeeM_cat"/>
</dbReference>
<reference evidence="6 7" key="1">
    <citation type="submission" date="2023-07" db="EMBL/GenBank/DDBJ databases">
        <title>Sorghum-associated microbial communities from plants grown in Nebraska, USA.</title>
        <authorList>
            <person name="Schachtman D."/>
        </authorList>
    </citation>
    <scope>NUCLEOTIDE SEQUENCE [LARGE SCALE GENOMIC DNA]</scope>
    <source>
        <strain evidence="6 7">BE316</strain>
    </source>
</reference>